<dbReference type="PANTHER" id="PTHR42813:SF3">
    <property type="entry name" value="GLUTATHIONE-INDEPENDENT FORMALDEHYDE DEHYDROGENASE"/>
    <property type="match status" value="1"/>
</dbReference>
<protein>
    <submittedName>
        <fullName evidence="6">Uncharacterized protein</fullName>
    </submittedName>
</protein>
<gene>
    <name evidence="6" type="ORF">AC578_3602</name>
</gene>
<evidence type="ECO:0000256" key="4">
    <source>
        <dbReference type="ARBA" id="ARBA00022833"/>
    </source>
</evidence>
<dbReference type="GO" id="GO:0046872">
    <property type="term" value="F:metal ion binding"/>
    <property type="evidence" value="ECO:0007669"/>
    <property type="project" value="UniProtKB-KW"/>
</dbReference>
<evidence type="ECO:0000256" key="2">
    <source>
        <dbReference type="ARBA" id="ARBA00008072"/>
    </source>
</evidence>
<comment type="caution">
    <text evidence="6">The sequence shown here is derived from an EMBL/GenBank/DDBJ whole genome shotgun (WGS) entry which is preliminary data.</text>
</comment>
<evidence type="ECO:0000313" key="6">
    <source>
        <dbReference type="EMBL" id="KXT04420.1"/>
    </source>
</evidence>
<dbReference type="Gene3D" id="3.90.180.10">
    <property type="entry name" value="Medium-chain alcohol dehydrogenases, catalytic domain"/>
    <property type="match status" value="1"/>
</dbReference>
<keyword evidence="5" id="KW-0520">NAD</keyword>
<dbReference type="SUPFAM" id="SSF50129">
    <property type="entry name" value="GroES-like"/>
    <property type="match status" value="1"/>
</dbReference>
<proteinExistence type="inferred from homology"/>
<dbReference type="InterPro" id="IPR011032">
    <property type="entry name" value="GroES-like_sf"/>
</dbReference>
<evidence type="ECO:0000256" key="5">
    <source>
        <dbReference type="ARBA" id="ARBA00023027"/>
    </source>
</evidence>
<keyword evidence="7" id="KW-1185">Reference proteome</keyword>
<evidence type="ECO:0000313" key="7">
    <source>
        <dbReference type="Proteomes" id="UP000070133"/>
    </source>
</evidence>
<reference evidence="6 7" key="1">
    <citation type="submission" date="2015-07" db="EMBL/GenBank/DDBJ databases">
        <title>Comparative genomics of the Sigatoka disease complex on banana suggests a link between parallel evolutionary changes in Pseudocercospora fijiensis and Pseudocercospora eumusae and increased virulence on the banana host.</title>
        <authorList>
            <person name="Chang T.-C."/>
            <person name="Salvucci A."/>
            <person name="Crous P.W."/>
            <person name="Stergiopoulos I."/>
        </authorList>
    </citation>
    <scope>NUCLEOTIDE SEQUENCE [LARGE SCALE GENOMIC DNA]</scope>
    <source>
        <strain evidence="6 7">CBS 114824</strain>
    </source>
</reference>
<name>A0A139HPN5_9PEZI</name>
<keyword evidence="3" id="KW-0479">Metal-binding</keyword>
<evidence type="ECO:0000256" key="1">
    <source>
        <dbReference type="ARBA" id="ARBA00001947"/>
    </source>
</evidence>
<evidence type="ECO:0000256" key="3">
    <source>
        <dbReference type="ARBA" id="ARBA00022723"/>
    </source>
</evidence>
<sequence length="72" mass="7807">MADGKMKALHYDGPFKVSVKEIDIPKIQHPDDAIIKVTTSCICGSDLHMYEGRTAAESGLVFGYCMLGIASM</sequence>
<comment type="cofactor">
    <cofactor evidence="1">
        <name>Zn(2+)</name>
        <dbReference type="ChEBI" id="CHEBI:29105"/>
    </cofactor>
</comment>
<comment type="similarity">
    <text evidence="2">Belongs to the zinc-containing alcohol dehydrogenase family.</text>
</comment>
<dbReference type="EMBL" id="LFZN01000021">
    <property type="protein sequence ID" value="KXT04420.1"/>
    <property type="molecule type" value="Genomic_DNA"/>
</dbReference>
<keyword evidence="4" id="KW-0862">Zinc</keyword>
<dbReference type="PANTHER" id="PTHR42813">
    <property type="entry name" value="ZINC-TYPE ALCOHOL DEHYDROGENASE-LIKE"/>
    <property type="match status" value="1"/>
</dbReference>
<accession>A0A139HPN5</accession>
<dbReference type="AlphaFoldDB" id="A0A139HPN5"/>
<dbReference type="OrthoDB" id="256333at2759"/>
<dbReference type="Proteomes" id="UP000070133">
    <property type="component" value="Unassembled WGS sequence"/>
</dbReference>
<dbReference type="STRING" id="321146.A0A139HPN5"/>
<organism evidence="6 7">
    <name type="scientific">Pseudocercospora eumusae</name>
    <dbReference type="NCBI Taxonomy" id="321146"/>
    <lineage>
        <taxon>Eukaryota</taxon>
        <taxon>Fungi</taxon>
        <taxon>Dikarya</taxon>
        <taxon>Ascomycota</taxon>
        <taxon>Pezizomycotina</taxon>
        <taxon>Dothideomycetes</taxon>
        <taxon>Dothideomycetidae</taxon>
        <taxon>Mycosphaerellales</taxon>
        <taxon>Mycosphaerellaceae</taxon>
        <taxon>Pseudocercospora</taxon>
    </lineage>
</organism>